<evidence type="ECO:0000313" key="9">
    <source>
        <dbReference type="EMBL" id="CAF5045103.1"/>
    </source>
</evidence>
<feature type="domain" description="Protein kinase" evidence="7">
    <location>
        <begin position="1"/>
        <end position="56"/>
    </location>
</feature>
<gene>
    <name evidence="8" type="ORF">BYL167_LOCUS50971</name>
    <name evidence="9" type="ORF">GIL414_LOCUS59643</name>
</gene>
<comment type="caution">
    <text evidence="8">The sequence shown here is derived from an EMBL/GenBank/DDBJ whole genome shotgun (WGS) entry which is preliminary data.</text>
</comment>
<keyword evidence="4" id="KW-0418">Kinase</keyword>
<evidence type="ECO:0000256" key="5">
    <source>
        <dbReference type="ARBA" id="ARBA00022840"/>
    </source>
</evidence>
<keyword evidence="6" id="KW-0472">Membrane</keyword>
<name>A0A8S3C8U9_9BILA</name>
<evidence type="ECO:0000256" key="3">
    <source>
        <dbReference type="ARBA" id="ARBA00022741"/>
    </source>
</evidence>
<dbReference type="Pfam" id="PF00069">
    <property type="entry name" value="Pkinase"/>
    <property type="match status" value="1"/>
</dbReference>
<dbReference type="Proteomes" id="UP000681967">
    <property type="component" value="Unassembled WGS sequence"/>
</dbReference>
<proteinExistence type="predicted"/>
<dbReference type="InterPro" id="IPR011009">
    <property type="entry name" value="Kinase-like_dom_sf"/>
</dbReference>
<dbReference type="GO" id="GO:0005524">
    <property type="term" value="F:ATP binding"/>
    <property type="evidence" value="ECO:0007669"/>
    <property type="project" value="UniProtKB-KW"/>
</dbReference>
<dbReference type="AlphaFoldDB" id="A0A8S3C8U9"/>
<dbReference type="GO" id="GO:0004674">
    <property type="term" value="F:protein serine/threonine kinase activity"/>
    <property type="evidence" value="ECO:0007669"/>
    <property type="project" value="UniProtKB-KW"/>
</dbReference>
<keyword evidence="6" id="KW-0812">Transmembrane</keyword>
<organism evidence="8 10">
    <name type="scientific">Rotaria magnacalcarata</name>
    <dbReference type="NCBI Taxonomy" id="392030"/>
    <lineage>
        <taxon>Eukaryota</taxon>
        <taxon>Metazoa</taxon>
        <taxon>Spiralia</taxon>
        <taxon>Gnathifera</taxon>
        <taxon>Rotifera</taxon>
        <taxon>Eurotatoria</taxon>
        <taxon>Bdelloidea</taxon>
        <taxon>Philodinida</taxon>
        <taxon>Philodinidae</taxon>
        <taxon>Rotaria</taxon>
    </lineage>
</organism>
<evidence type="ECO:0000259" key="7">
    <source>
        <dbReference type="PROSITE" id="PS50011"/>
    </source>
</evidence>
<evidence type="ECO:0000256" key="6">
    <source>
        <dbReference type="SAM" id="Phobius"/>
    </source>
</evidence>
<keyword evidence="5" id="KW-0067">ATP-binding</keyword>
<sequence>MTPCFTKEYAAPEVLSRKKYDESCDIWSLGILLYTLLAGNTPFAFDRNDSHEIILA</sequence>
<dbReference type="InterPro" id="IPR000719">
    <property type="entry name" value="Prot_kinase_dom"/>
</dbReference>
<dbReference type="PROSITE" id="PS50011">
    <property type="entry name" value="PROTEIN_KINASE_DOM"/>
    <property type="match status" value="1"/>
</dbReference>
<keyword evidence="2" id="KW-0808">Transferase</keyword>
<dbReference type="Proteomes" id="UP000681720">
    <property type="component" value="Unassembled WGS sequence"/>
</dbReference>
<evidence type="ECO:0000256" key="1">
    <source>
        <dbReference type="ARBA" id="ARBA00022527"/>
    </source>
</evidence>
<dbReference type="SUPFAM" id="SSF56112">
    <property type="entry name" value="Protein kinase-like (PK-like)"/>
    <property type="match status" value="1"/>
</dbReference>
<accession>A0A8S3C8U9</accession>
<protein>
    <recommendedName>
        <fullName evidence="7">Protein kinase domain-containing protein</fullName>
    </recommendedName>
</protein>
<evidence type="ECO:0000313" key="10">
    <source>
        <dbReference type="Proteomes" id="UP000681967"/>
    </source>
</evidence>
<keyword evidence="1" id="KW-0723">Serine/threonine-protein kinase</keyword>
<feature type="non-terminal residue" evidence="8">
    <location>
        <position position="1"/>
    </location>
</feature>
<feature type="transmembrane region" description="Helical" evidence="6">
    <location>
        <begin position="26"/>
        <end position="45"/>
    </location>
</feature>
<evidence type="ECO:0000256" key="2">
    <source>
        <dbReference type="ARBA" id="ARBA00022679"/>
    </source>
</evidence>
<dbReference type="EMBL" id="CAJOBH010158782">
    <property type="protein sequence ID" value="CAF4871272.1"/>
    <property type="molecule type" value="Genomic_DNA"/>
</dbReference>
<dbReference type="EMBL" id="CAJOBJ010226521">
    <property type="protein sequence ID" value="CAF5045103.1"/>
    <property type="molecule type" value="Genomic_DNA"/>
</dbReference>
<dbReference type="PANTHER" id="PTHR24351">
    <property type="entry name" value="RIBOSOMAL PROTEIN S6 KINASE"/>
    <property type="match status" value="1"/>
</dbReference>
<keyword evidence="6" id="KW-1133">Transmembrane helix</keyword>
<evidence type="ECO:0000256" key="4">
    <source>
        <dbReference type="ARBA" id="ARBA00022777"/>
    </source>
</evidence>
<keyword evidence="3" id="KW-0547">Nucleotide-binding</keyword>
<dbReference type="Gene3D" id="1.10.510.10">
    <property type="entry name" value="Transferase(Phosphotransferase) domain 1"/>
    <property type="match status" value="1"/>
</dbReference>
<evidence type="ECO:0000313" key="8">
    <source>
        <dbReference type="EMBL" id="CAF4871272.1"/>
    </source>
</evidence>
<reference evidence="8" key="1">
    <citation type="submission" date="2021-02" db="EMBL/GenBank/DDBJ databases">
        <authorList>
            <person name="Nowell W R."/>
        </authorList>
    </citation>
    <scope>NUCLEOTIDE SEQUENCE</scope>
</reference>